<dbReference type="SUPFAM" id="SSF52113">
    <property type="entry name" value="BRCT domain"/>
    <property type="match status" value="1"/>
</dbReference>
<dbReference type="Proteomes" id="UP000654075">
    <property type="component" value="Unassembled WGS sequence"/>
</dbReference>
<feature type="region of interest" description="Disordered" evidence="1">
    <location>
        <begin position="153"/>
        <end position="176"/>
    </location>
</feature>
<evidence type="ECO:0000256" key="1">
    <source>
        <dbReference type="SAM" id="MobiDB-lite"/>
    </source>
</evidence>
<dbReference type="EMBL" id="CAJNNV010033153">
    <property type="protein sequence ID" value="CAE8642346.1"/>
    <property type="molecule type" value="Genomic_DNA"/>
</dbReference>
<evidence type="ECO:0000313" key="3">
    <source>
        <dbReference type="Proteomes" id="UP000654075"/>
    </source>
</evidence>
<dbReference type="CDD" id="cd06257">
    <property type="entry name" value="DnaJ"/>
    <property type="match status" value="1"/>
</dbReference>
<dbReference type="Gene3D" id="3.40.50.10190">
    <property type="entry name" value="BRCT domain"/>
    <property type="match status" value="1"/>
</dbReference>
<feature type="region of interest" description="Disordered" evidence="1">
    <location>
        <begin position="426"/>
        <end position="453"/>
    </location>
</feature>
<dbReference type="InterPro" id="IPR036420">
    <property type="entry name" value="BRCT_dom_sf"/>
</dbReference>
<dbReference type="InterPro" id="IPR036869">
    <property type="entry name" value="J_dom_sf"/>
</dbReference>
<accession>A0A813HW27</accession>
<dbReference type="SUPFAM" id="SSF46565">
    <property type="entry name" value="Chaperone J-domain"/>
    <property type="match status" value="1"/>
</dbReference>
<dbReference type="Gene3D" id="1.10.287.110">
    <property type="entry name" value="DnaJ domain"/>
    <property type="match status" value="1"/>
</dbReference>
<dbReference type="InterPro" id="IPR001623">
    <property type="entry name" value="DnaJ_domain"/>
</dbReference>
<evidence type="ECO:0000313" key="2">
    <source>
        <dbReference type="EMBL" id="CAE8642346.1"/>
    </source>
</evidence>
<reference evidence="2" key="1">
    <citation type="submission" date="2021-02" db="EMBL/GenBank/DDBJ databases">
        <authorList>
            <person name="Dougan E. K."/>
            <person name="Rhodes N."/>
            <person name="Thang M."/>
            <person name="Chan C."/>
        </authorList>
    </citation>
    <scope>NUCLEOTIDE SEQUENCE</scope>
</reference>
<proteinExistence type="predicted"/>
<gene>
    <name evidence="2" type="ORF">PGLA1383_LOCUS56849</name>
</gene>
<name>A0A813HW27_POLGL</name>
<keyword evidence="3" id="KW-1185">Reference proteome</keyword>
<organism evidence="2 3">
    <name type="scientific">Polarella glacialis</name>
    <name type="common">Dinoflagellate</name>
    <dbReference type="NCBI Taxonomy" id="89957"/>
    <lineage>
        <taxon>Eukaryota</taxon>
        <taxon>Sar</taxon>
        <taxon>Alveolata</taxon>
        <taxon>Dinophyceae</taxon>
        <taxon>Suessiales</taxon>
        <taxon>Suessiaceae</taxon>
        <taxon>Polarella</taxon>
    </lineage>
</organism>
<feature type="region of interest" description="Disordered" evidence="1">
    <location>
        <begin position="605"/>
        <end position="625"/>
    </location>
</feature>
<protein>
    <submittedName>
        <fullName evidence="2">Uncharacterized protein</fullName>
    </submittedName>
</protein>
<dbReference type="AlphaFoldDB" id="A0A813HW27"/>
<sequence length="625" mass="69503">MQDPSATLVQEIHSWVASTCSKGLAKQPPLGWLDRSFKLPVGTTEEHFRLFFRASKLPQSLELDFPKPGGLVHVILRAEAQREYEAAQTGGRTVTLPRRSPRIAGQSCAVSASSSLGEKPQSRASRGAKRAADEALPGLGEDVDMDEQKAMLAQFKQQQQQQERQQQQQPPPLQAPSRELLQQDDGVHVGQIDISLEPDGAMPLSGVIALPIGLNRDQEELVRNTLLAFGGRTASSLEQATHGLVPPELSTAEWEKLKHLNKKVFAISWLQEVMENGLSASSADQALAHVPDFVQQLAIMPGRPRGRKAPAGDFRLPLQQGEAQTPKAADQRHRKQSLAISLQETMEFLKKECPEEVAGQVRLAIERSLQFFAVQLRTVQARKKSRKTCLVFQRVRAAYRKKAIALHPDKGGNSRDFDRLQKAYRLQGESMPTGDGDLTQQRKALPDSDDAEKRRDFDLRDHRALVKEKFERDGVDLDESWIGDDARSMRETALSMKRVIEAAVLTEHPDWAGVGEDVQAFSDFLFYVLGTNPLLNGHYQALVPCERSKCPVYKPMSERCPVYKQMYERLRGKIDFANSFTHIEAHDEHVTARYSARVLGIPSPGVIGSPRPGNNTRPPLPKGGA</sequence>
<feature type="compositionally biased region" description="Low complexity" evidence="1">
    <location>
        <begin position="154"/>
        <end position="168"/>
    </location>
</feature>
<feature type="region of interest" description="Disordered" evidence="1">
    <location>
        <begin position="86"/>
        <end position="140"/>
    </location>
</feature>
<comment type="caution">
    <text evidence="2">The sequence shown here is derived from an EMBL/GenBank/DDBJ whole genome shotgun (WGS) entry which is preliminary data.</text>
</comment>